<keyword evidence="1" id="KW-1133">Transmembrane helix</keyword>
<dbReference type="InterPro" id="IPR013201">
    <property type="entry name" value="Prot_inhib_I29"/>
</dbReference>
<keyword evidence="1" id="KW-0472">Membrane</keyword>
<dbReference type="AlphaFoldDB" id="A0A0L7KS57"/>
<dbReference type="EMBL" id="JTDY01006533">
    <property type="protein sequence ID" value="KOB65925.1"/>
    <property type="molecule type" value="Genomic_DNA"/>
</dbReference>
<comment type="caution">
    <text evidence="3">The sequence shown here is derived from an EMBL/GenBank/DDBJ whole genome shotgun (WGS) entry which is preliminary data.</text>
</comment>
<dbReference type="Pfam" id="PF08246">
    <property type="entry name" value="Inhibitor_I29"/>
    <property type="match status" value="1"/>
</dbReference>
<proteinExistence type="predicted"/>
<evidence type="ECO:0000313" key="4">
    <source>
        <dbReference type="Proteomes" id="UP000037510"/>
    </source>
</evidence>
<feature type="transmembrane region" description="Helical" evidence="1">
    <location>
        <begin position="6"/>
        <end position="25"/>
    </location>
</feature>
<keyword evidence="4" id="KW-1185">Reference proteome</keyword>
<evidence type="ECO:0000259" key="2">
    <source>
        <dbReference type="Pfam" id="PF08246"/>
    </source>
</evidence>
<evidence type="ECO:0000313" key="3">
    <source>
        <dbReference type="EMBL" id="KOB65925.1"/>
    </source>
</evidence>
<protein>
    <submittedName>
        <fullName evidence="3">Putative Cathepsin O</fullName>
    </submittedName>
</protein>
<organism evidence="3 4">
    <name type="scientific">Operophtera brumata</name>
    <name type="common">Winter moth</name>
    <name type="synonym">Phalaena brumata</name>
    <dbReference type="NCBI Taxonomy" id="104452"/>
    <lineage>
        <taxon>Eukaryota</taxon>
        <taxon>Metazoa</taxon>
        <taxon>Ecdysozoa</taxon>
        <taxon>Arthropoda</taxon>
        <taxon>Hexapoda</taxon>
        <taxon>Insecta</taxon>
        <taxon>Pterygota</taxon>
        <taxon>Neoptera</taxon>
        <taxon>Endopterygota</taxon>
        <taxon>Lepidoptera</taxon>
        <taxon>Glossata</taxon>
        <taxon>Ditrysia</taxon>
        <taxon>Geometroidea</taxon>
        <taxon>Geometridae</taxon>
        <taxon>Larentiinae</taxon>
        <taxon>Operophtera</taxon>
    </lineage>
</organism>
<accession>A0A0L7KS57</accession>
<dbReference type="Proteomes" id="UP000037510">
    <property type="component" value="Unassembled WGS sequence"/>
</dbReference>
<evidence type="ECO:0000256" key="1">
    <source>
        <dbReference type="SAM" id="Phobius"/>
    </source>
</evidence>
<name>A0A0L7KS57_OPEBR</name>
<dbReference type="Gene3D" id="1.10.287.2250">
    <property type="match status" value="1"/>
</dbReference>
<reference evidence="3 4" key="1">
    <citation type="journal article" date="2015" name="Genome Biol. Evol.">
        <title>The genome of winter moth (Operophtera brumata) provides a genomic perspective on sexual dimorphism and phenology.</title>
        <authorList>
            <person name="Derks M.F."/>
            <person name="Smit S."/>
            <person name="Salis L."/>
            <person name="Schijlen E."/>
            <person name="Bossers A."/>
            <person name="Mateman C."/>
            <person name="Pijl A.S."/>
            <person name="de Ridder D."/>
            <person name="Groenen M.A."/>
            <person name="Visser M.E."/>
            <person name="Megens H.J."/>
        </authorList>
    </citation>
    <scope>NUCLEOTIDE SEQUENCE [LARGE SCALE GENOMIC DNA]</scope>
    <source>
        <strain evidence="3">WM2013NL</strain>
        <tissue evidence="3">Head and thorax</tissue>
    </source>
</reference>
<sequence length="116" mass="13834">MKQWWNWVFAIGLGFFFFIVVPLWVTRKPSQEDIKAMFDDYLKQFNKTYTSPEEYLTRLQHFVNHVGLSHNEQDMGSPFYLTCPKMNLEKSISRTRGNKRHLICSERAGLNTKIER</sequence>
<gene>
    <name evidence="3" type="ORF">OBRU01_22048</name>
</gene>
<keyword evidence="1" id="KW-0812">Transmembrane</keyword>
<feature type="domain" description="Cathepsin propeptide inhibitor" evidence="2">
    <location>
        <begin position="38"/>
        <end position="66"/>
    </location>
</feature>